<evidence type="ECO:0000313" key="3">
    <source>
        <dbReference type="Proteomes" id="UP000027138"/>
    </source>
</evidence>
<gene>
    <name evidence="2" type="ORF">JCGZ_09149</name>
</gene>
<feature type="chain" id="PRO_5001639509" evidence="1">
    <location>
        <begin position="21"/>
        <end position="128"/>
    </location>
</feature>
<accession>A0A067KF57</accession>
<sequence length="128" mass="13806">MSGLLCLSTTFACIASSTIAASAINIPIPAIFSTPPVPPSPPPPPPYLHYRTANSKSKKGTVIVIFIIIDFDCILSHRSDDTGGAFFVKFSEILDKGLLPDVFTYNALISGGDRKKYSEILLDQLFEA</sequence>
<dbReference type="OrthoDB" id="185373at2759"/>
<keyword evidence="1" id="KW-0732">Signal</keyword>
<organism evidence="2 3">
    <name type="scientific">Jatropha curcas</name>
    <name type="common">Barbados nut</name>
    <dbReference type="NCBI Taxonomy" id="180498"/>
    <lineage>
        <taxon>Eukaryota</taxon>
        <taxon>Viridiplantae</taxon>
        <taxon>Streptophyta</taxon>
        <taxon>Embryophyta</taxon>
        <taxon>Tracheophyta</taxon>
        <taxon>Spermatophyta</taxon>
        <taxon>Magnoliopsida</taxon>
        <taxon>eudicotyledons</taxon>
        <taxon>Gunneridae</taxon>
        <taxon>Pentapetalae</taxon>
        <taxon>rosids</taxon>
        <taxon>fabids</taxon>
        <taxon>Malpighiales</taxon>
        <taxon>Euphorbiaceae</taxon>
        <taxon>Crotonoideae</taxon>
        <taxon>Jatropheae</taxon>
        <taxon>Jatropha</taxon>
    </lineage>
</organism>
<proteinExistence type="predicted"/>
<name>A0A067KF57_JATCU</name>
<reference evidence="2 3" key="1">
    <citation type="journal article" date="2014" name="PLoS ONE">
        <title>Global Analysis of Gene Expression Profiles in Physic Nut (Jatropha curcas L.) Seedlings Exposed to Salt Stress.</title>
        <authorList>
            <person name="Zhang L."/>
            <person name="Zhang C."/>
            <person name="Wu P."/>
            <person name="Chen Y."/>
            <person name="Li M."/>
            <person name="Jiang H."/>
            <person name="Wu G."/>
        </authorList>
    </citation>
    <scope>NUCLEOTIDE SEQUENCE [LARGE SCALE GENOMIC DNA]</scope>
    <source>
        <strain evidence="3">cv. GZQX0401</strain>
        <tissue evidence="2">Young leaves</tissue>
    </source>
</reference>
<keyword evidence="3" id="KW-1185">Reference proteome</keyword>
<dbReference type="EMBL" id="KK914502">
    <property type="protein sequence ID" value="KDP34861.1"/>
    <property type="molecule type" value="Genomic_DNA"/>
</dbReference>
<feature type="signal peptide" evidence="1">
    <location>
        <begin position="1"/>
        <end position="20"/>
    </location>
</feature>
<protein>
    <submittedName>
        <fullName evidence="2">Uncharacterized protein</fullName>
    </submittedName>
</protein>
<evidence type="ECO:0000313" key="2">
    <source>
        <dbReference type="EMBL" id="KDP34861.1"/>
    </source>
</evidence>
<dbReference type="AlphaFoldDB" id="A0A067KF57"/>
<dbReference type="Proteomes" id="UP000027138">
    <property type="component" value="Unassembled WGS sequence"/>
</dbReference>
<evidence type="ECO:0000256" key="1">
    <source>
        <dbReference type="SAM" id="SignalP"/>
    </source>
</evidence>